<comment type="caution">
    <text evidence="2">The sequence shown here is derived from an EMBL/GenBank/DDBJ whole genome shotgun (WGS) entry which is preliminary data.</text>
</comment>
<sequence length="381" mass="44529">MKVLLVGEYSRLHNSLKEGLEVLQHEVTIIATGDSFKQFPVDYSIFPRYFMENKLLVFLNKILFRLFKLDLPLAEKGIRFWLFLPRLKEYDVVQLINSNAIETYPFFSKFLLKKLFRQNKKSFLLVCGEDTPIIDFMLKDSLTYSILTPLLKDRKLASYYRFSLKYTQKKYRDLYDFVSKSVSKTIVSDLDYKIPLPEKTLIPNPVNTAKIAFEPLDSVQKVIIFLGVNNTSSIKKGTLFFEESLKIIQQKYGNKIAIIKTENAPYKQYITLYNHAQIVLDQIYSYDQGYNALEAMAKGKVVFTGAETEFNNYYHLTERVCVNALPDVDYLVAELSYLIENPEEITEMGKRARAFIEKEHDYVKIAESYLKVWSESERKVY</sequence>
<dbReference type="InterPro" id="IPR055259">
    <property type="entry name" value="YkvP/CgeB_Glyco_trans-like"/>
</dbReference>
<name>A0A434ABG1_9FLAO</name>
<reference evidence="3" key="1">
    <citation type="journal article" date="2019" name="Syst. Appl. Microbiol.">
        <title>Flavobacterium circumlabens sp. nov. and Flavobacterium cupreum sp. nov., two psychrotrophic species isolated from Antarctic environmental samples.</title>
        <authorList>
            <person name="Kralova S."/>
            <person name="Busse H.-J."/>
            <person name="Svec P."/>
            <person name="Maslanova I."/>
            <person name="Stankova E."/>
            <person name="Bartak M."/>
            <person name="Sedlacek I."/>
        </authorList>
    </citation>
    <scope>NUCLEOTIDE SEQUENCE [LARGE SCALE GENOMIC DNA]</scope>
    <source>
        <strain evidence="3">CCM 8825</strain>
    </source>
</reference>
<proteinExistence type="predicted"/>
<organism evidence="2 3">
    <name type="scientific">Flavobacterium cupreum</name>
    <dbReference type="NCBI Taxonomy" id="2133766"/>
    <lineage>
        <taxon>Bacteria</taxon>
        <taxon>Pseudomonadati</taxon>
        <taxon>Bacteroidota</taxon>
        <taxon>Flavobacteriia</taxon>
        <taxon>Flavobacteriales</taxon>
        <taxon>Flavobacteriaceae</taxon>
        <taxon>Flavobacterium</taxon>
    </lineage>
</organism>
<dbReference type="AlphaFoldDB" id="A0A434ABG1"/>
<dbReference type="RefSeq" id="WP_127336934.1">
    <property type="nucleotide sequence ID" value="NZ_QWDM01000002.1"/>
</dbReference>
<dbReference type="Pfam" id="PF13524">
    <property type="entry name" value="Glyco_trans_1_2"/>
    <property type="match status" value="1"/>
</dbReference>
<evidence type="ECO:0000313" key="3">
    <source>
        <dbReference type="Proteomes" id="UP000288102"/>
    </source>
</evidence>
<dbReference type="Proteomes" id="UP000288102">
    <property type="component" value="Unassembled WGS sequence"/>
</dbReference>
<dbReference type="SUPFAM" id="SSF53756">
    <property type="entry name" value="UDP-Glycosyltransferase/glycogen phosphorylase"/>
    <property type="match status" value="1"/>
</dbReference>
<dbReference type="OrthoDB" id="6638088at2"/>
<evidence type="ECO:0000259" key="1">
    <source>
        <dbReference type="Pfam" id="PF13524"/>
    </source>
</evidence>
<accession>A0A434ABG1</accession>
<protein>
    <submittedName>
        <fullName evidence="2">Glycosyltransferase family 1 protein</fullName>
    </submittedName>
</protein>
<feature type="domain" description="Spore protein YkvP/CgeB glycosyl transferase-like" evidence="1">
    <location>
        <begin position="257"/>
        <end position="370"/>
    </location>
</feature>
<keyword evidence="2" id="KW-0808">Transferase</keyword>
<dbReference type="GO" id="GO:0016740">
    <property type="term" value="F:transferase activity"/>
    <property type="evidence" value="ECO:0007669"/>
    <property type="project" value="UniProtKB-KW"/>
</dbReference>
<dbReference type="EMBL" id="QWDM01000002">
    <property type="protein sequence ID" value="RUT71687.1"/>
    <property type="molecule type" value="Genomic_DNA"/>
</dbReference>
<evidence type="ECO:0000313" key="2">
    <source>
        <dbReference type="EMBL" id="RUT71687.1"/>
    </source>
</evidence>
<dbReference type="Gene3D" id="3.40.50.2000">
    <property type="entry name" value="Glycogen Phosphorylase B"/>
    <property type="match status" value="1"/>
</dbReference>
<gene>
    <name evidence="2" type="ORF">D0817_03100</name>
</gene>
<keyword evidence="3" id="KW-1185">Reference proteome</keyword>